<dbReference type="Gene3D" id="2.60.120.10">
    <property type="entry name" value="Jelly Rolls"/>
    <property type="match status" value="1"/>
</dbReference>
<gene>
    <name evidence="2" type="ORF">QE152_g19239</name>
</gene>
<dbReference type="InterPro" id="IPR051413">
    <property type="entry name" value="K/Na_HCN_channel"/>
</dbReference>
<dbReference type="CDD" id="cd00038">
    <property type="entry name" value="CAP_ED"/>
    <property type="match status" value="1"/>
</dbReference>
<dbReference type="SUPFAM" id="SSF51206">
    <property type="entry name" value="cAMP-binding domain-like"/>
    <property type="match status" value="1"/>
</dbReference>
<proteinExistence type="predicted"/>
<dbReference type="GO" id="GO:0098855">
    <property type="term" value="C:HCN channel complex"/>
    <property type="evidence" value="ECO:0007669"/>
    <property type="project" value="TreeGrafter"/>
</dbReference>
<evidence type="ECO:0000313" key="3">
    <source>
        <dbReference type="Proteomes" id="UP001458880"/>
    </source>
</evidence>
<dbReference type="Proteomes" id="UP001458880">
    <property type="component" value="Unassembled WGS sequence"/>
</dbReference>
<reference evidence="2 3" key="1">
    <citation type="journal article" date="2024" name="BMC Genomics">
        <title>De novo assembly and annotation of Popillia japonica's genome with initial clues to its potential as an invasive pest.</title>
        <authorList>
            <person name="Cucini C."/>
            <person name="Boschi S."/>
            <person name="Funari R."/>
            <person name="Cardaioli E."/>
            <person name="Iannotti N."/>
            <person name="Marturano G."/>
            <person name="Paoli F."/>
            <person name="Bruttini M."/>
            <person name="Carapelli A."/>
            <person name="Frati F."/>
            <person name="Nardi F."/>
        </authorList>
    </citation>
    <scope>NUCLEOTIDE SEQUENCE [LARGE SCALE GENOMIC DNA]</scope>
    <source>
        <strain evidence="2">DMR45628</strain>
    </source>
</reference>
<protein>
    <recommendedName>
        <fullName evidence="1">Cyclic nucleotide-binding domain-containing protein</fullName>
    </recommendedName>
</protein>
<organism evidence="2 3">
    <name type="scientific">Popillia japonica</name>
    <name type="common">Japanese beetle</name>
    <dbReference type="NCBI Taxonomy" id="7064"/>
    <lineage>
        <taxon>Eukaryota</taxon>
        <taxon>Metazoa</taxon>
        <taxon>Ecdysozoa</taxon>
        <taxon>Arthropoda</taxon>
        <taxon>Hexapoda</taxon>
        <taxon>Insecta</taxon>
        <taxon>Pterygota</taxon>
        <taxon>Neoptera</taxon>
        <taxon>Endopterygota</taxon>
        <taxon>Coleoptera</taxon>
        <taxon>Polyphaga</taxon>
        <taxon>Scarabaeiformia</taxon>
        <taxon>Scarabaeidae</taxon>
        <taxon>Rutelinae</taxon>
        <taxon>Popillia</taxon>
    </lineage>
</organism>
<dbReference type="InterPro" id="IPR000595">
    <property type="entry name" value="cNMP-bd_dom"/>
</dbReference>
<dbReference type="PANTHER" id="PTHR45689">
    <property type="entry name" value="I[[H]] CHANNEL, ISOFORM E"/>
    <property type="match status" value="1"/>
</dbReference>
<dbReference type="PROSITE" id="PS50042">
    <property type="entry name" value="CNMP_BINDING_3"/>
    <property type="match status" value="1"/>
</dbReference>
<dbReference type="PANTHER" id="PTHR45689:SF14">
    <property type="entry name" value="CYCLIC NUCLEOTIDE-GATED CATION CHANNEL SUBUNIT A-LIKE PROTEIN"/>
    <property type="match status" value="1"/>
</dbReference>
<evidence type="ECO:0000313" key="2">
    <source>
        <dbReference type="EMBL" id="KAK9723431.1"/>
    </source>
</evidence>
<dbReference type="GO" id="GO:0005249">
    <property type="term" value="F:voltage-gated potassium channel activity"/>
    <property type="evidence" value="ECO:0007669"/>
    <property type="project" value="TreeGrafter"/>
</dbReference>
<feature type="domain" description="Cyclic nucleotide-binding" evidence="1">
    <location>
        <begin position="89"/>
        <end position="159"/>
    </location>
</feature>
<dbReference type="EMBL" id="JASPKY010000180">
    <property type="protein sequence ID" value="KAK9723431.1"/>
    <property type="molecule type" value="Genomic_DNA"/>
</dbReference>
<name>A0AAW1KSV6_POPJA</name>
<accession>A0AAW1KSV6</accession>
<dbReference type="GO" id="GO:0003254">
    <property type="term" value="P:regulation of membrane depolarization"/>
    <property type="evidence" value="ECO:0007669"/>
    <property type="project" value="TreeGrafter"/>
</dbReference>
<dbReference type="Gene3D" id="1.10.287.630">
    <property type="entry name" value="Helix hairpin bin"/>
    <property type="match status" value="1"/>
</dbReference>
<comment type="caution">
    <text evidence="2">The sequence shown here is derived from an EMBL/GenBank/DDBJ whole genome shotgun (WGS) entry which is preliminary data.</text>
</comment>
<dbReference type="GO" id="GO:0035725">
    <property type="term" value="P:sodium ion transmembrane transport"/>
    <property type="evidence" value="ECO:0007669"/>
    <property type="project" value="TreeGrafter"/>
</dbReference>
<dbReference type="AlphaFoldDB" id="A0AAW1KSV6"/>
<sequence>MYLSSLVLDVILSRTSAVQKYFELVSELKDYMGHKRLPEYLQYRLLCYYEYRFEKTYFKEHEILGTISGQLQQEVVMHKCRKLVENVDFFKDLPLTLLLRIVASMRQEIYMTNDVIIKANTVGDCMYFIGSGTVAILTKTGREVAPIYDISFTTFMNEVWHHMQCCFIDKISGPFGRIPSINTKITSPSRLIVSLPETIQINC</sequence>
<keyword evidence="3" id="KW-1185">Reference proteome</keyword>
<dbReference type="InterPro" id="IPR014710">
    <property type="entry name" value="RmlC-like_jellyroll"/>
</dbReference>
<dbReference type="InterPro" id="IPR018490">
    <property type="entry name" value="cNMP-bd_dom_sf"/>
</dbReference>
<evidence type="ECO:0000259" key="1">
    <source>
        <dbReference type="PROSITE" id="PS50042"/>
    </source>
</evidence>